<evidence type="ECO:0008006" key="6">
    <source>
        <dbReference type="Google" id="ProtNLM"/>
    </source>
</evidence>
<evidence type="ECO:0000313" key="4">
    <source>
        <dbReference type="EMBL" id="TMW69282.1"/>
    </source>
</evidence>
<keyword evidence="2" id="KW-1133">Transmembrane helix</keyword>
<protein>
    <recommendedName>
        <fullName evidence="6">Elicitin-like protein</fullName>
    </recommendedName>
</protein>
<feature type="region of interest" description="Disordered" evidence="1">
    <location>
        <begin position="129"/>
        <end position="151"/>
    </location>
</feature>
<proteinExistence type="predicted"/>
<evidence type="ECO:0000313" key="5">
    <source>
        <dbReference type="Proteomes" id="UP000794436"/>
    </source>
</evidence>
<organism evidence="4 5">
    <name type="scientific">Pythium oligandrum</name>
    <name type="common">Mycoparasitic fungus</name>
    <dbReference type="NCBI Taxonomy" id="41045"/>
    <lineage>
        <taxon>Eukaryota</taxon>
        <taxon>Sar</taxon>
        <taxon>Stramenopiles</taxon>
        <taxon>Oomycota</taxon>
        <taxon>Peronosporomycetes</taxon>
        <taxon>Pythiales</taxon>
        <taxon>Pythiaceae</taxon>
        <taxon>Pythium</taxon>
    </lineage>
</organism>
<evidence type="ECO:0000256" key="3">
    <source>
        <dbReference type="SAM" id="SignalP"/>
    </source>
</evidence>
<dbReference type="AlphaFoldDB" id="A0A8K1CUU5"/>
<keyword evidence="2" id="KW-0812">Transmembrane</keyword>
<keyword evidence="2" id="KW-0472">Membrane</keyword>
<keyword evidence="3" id="KW-0732">Signal</keyword>
<evidence type="ECO:0000256" key="1">
    <source>
        <dbReference type="SAM" id="MobiDB-lite"/>
    </source>
</evidence>
<feature type="transmembrane region" description="Helical" evidence="2">
    <location>
        <begin position="152"/>
        <end position="172"/>
    </location>
</feature>
<evidence type="ECO:0000256" key="2">
    <source>
        <dbReference type="SAM" id="Phobius"/>
    </source>
</evidence>
<comment type="caution">
    <text evidence="4">The sequence shown here is derived from an EMBL/GenBank/DDBJ whole genome shotgun (WGS) entry which is preliminary data.</text>
</comment>
<feature type="compositionally biased region" description="Pro residues" evidence="1">
    <location>
        <begin position="137"/>
        <end position="146"/>
    </location>
</feature>
<feature type="signal peptide" evidence="3">
    <location>
        <begin position="1"/>
        <end position="25"/>
    </location>
</feature>
<keyword evidence="5" id="KW-1185">Reference proteome</keyword>
<accession>A0A8K1CUU5</accession>
<feature type="chain" id="PRO_5035469998" description="Elicitin-like protein" evidence="3">
    <location>
        <begin position="26"/>
        <end position="174"/>
    </location>
</feature>
<dbReference type="EMBL" id="SPLM01000001">
    <property type="protein sequence ID" value="TMW69282.1"/>
    <property type="molecule type" value="Genomic_DNA"/>
</dbReference>
<dbReference type="Proteomes" id="UP000794436">
    <property type="component" value="Unassembled WGS sequence"/>
</dbReference>
<gene>
    <name evidence="4" type="ORF">Poli38472_001438</name>
</gene>
<reference evidence="4" key="1">
    <citation type="submission" date="2019-03" db="EMBL/GenBank/DDBJ databases">
        <title>Long read genome sequence of the mycoparasitic Pythium oligandrum ATCC 38472 isolated from sugarbeet rhizosphere.</title>
        <authorList>
            <person name="Gaulin E."/>
        </authorList>
    </citation>
    <scope>NUCLEOTIDE SEQUENCE</scope>
    <source>
        <strain evidence="4">ATCC 38472_TT</strain>
    </source>
</reference>
<sequence>MKVLIHWLMVTAVLLLPLMHFAVDAIEASTPTGARDECSDDDLLLIVDTYFNSNAAIKACGQDAVQMFNENPYQYTETPADGPTQCASRCADYVVSAMESASQCTVGGDVVIDYLENLCLWNEFLASESDESGSSGSPPPPTPTISPPMDRAHTLTGAGLAAVIVLTVVSMVTM</sequence>
<name>A0A8K1CUU5_PYTOL</name>